<dbReference type="Gene3D" id="3.40.50.880">
    <property type="match status" value="1"/>
</dbReference>
<gene>
    <name evidence="7" type="ORF">AF335_11795</name>
</gene>
<name>A0A2N8NXP7_STREU</name>
<keyword evidence="3" id="KW-0456">Lyase</keyword>
<dbReference type="InterPro" id="IPR006221">
    <property type="entry name" value="TrpG/PapA_dom"/>
</dbReference>
<reference evidence="8" key="1">
    <citation type="submission" date="2015-07" db="EMBL/GenBank/DDBJ databases">
        <authorList>
            <person name="Graham D.E."/>
            <person name="Giannone R.J."/>
            <person name="Gulvik C.A."/>
            <person name="Hettich R.L."/>
            <person name="Klingeman D.M."/>
            <person name="Mahan K.M."/>
            <person name="Parry R.J."/>
            <person name="Spain J.C."/>
        </authorList>
    </citation>
    <scope>NUCLEOTIDE SEQUENCE [LARGE SCALE GENOMIC DNA]</scope>
    <source>
        <strain evidence="8">ATCC 27428</strain>
    </source>
</reference>
<dbReference type="Pfam" id="PF00117">
    <property type="entry name" value="GATase"/>
    <property type="match status" value="1"/>
</dbReference>
<evidence type="ECO:0000259" key="5">
    <source>
        <dbReference type="Pfam" id="PF00117"/>
    </source>
</evidence>
<dbReference type="InterPro" id="IPR005801">
    <property type="entry name" value="ADC_synthase"/>
</dbReference>
<comment type="caution">
    <text evidence="7">The sequence shown here is derived from an EMBL/GenBank/DDBJ whole genome shotgun (WGS) entry which is preliminary data.</text>
</comment>
<dbReference type="PRINTS" id="PR00096">
    <property type="entry name" value="GATASE"/>
</dbReference>
<evidence type="ECO:0000256" key="1">
    <source>
        <dbReference type="ARBA" id="ARBA00012266"/>
    </source>
</evidence>
<evidence type="ECO:0000313" key="7">
    <source>
        <dbReference type="EMBL" id="PNE33536.1"/>
    </source>
</evidence>
<feature type="domain" description="Chorismate-utilising enzyme C-terminal" evidence="6">
    <location>
        <begin position="126"/>
        <end position="385"/>
    </location>
</feature>
<dbReference type="RefSeq" id="WP_102918314.1">
    <property type="nucleotide sequence ID" value="NZ_LGUI01000003.1"/>
</dbReference>
<dbReference type="PANTHER" id="PTHR11236:SF49">
    <property type="entry name" value="ANTHRANILATE SYNTHASE COMPONENT 1"/>
    <property type="match status" value="1"/>
</dbReference>
<proteinExistence type="predicted"/>
<dbReference type="EC" id="4.1.3.27" evidence="1"/>
<dbReference type="PRINTS" id="PR00099">
    <property type="entry name" value="CPSGATASE"/>
</dbReference>
<keyword evidence="2" id="KW-0315">Glutamine amidotransferase</keyword>
<dbReference type="InterPro" id="IPR017926">
    <property type="entry name" value="GATASE"/>
</dbReference>
<dbReference type="GO" id="GO:0000162">
    <property type="term" value="P:L-tryptophan biosynthetic process"/>
    <property type="evidence" value="ECO:0007669"/>
    <property type="project" value="TreeGrafter"/>
</dbReference>
<feature type="domain" description="Glutamine amidotransferase" evidence="5">
    <location>
        <begin position="442"/>
        <end position="617"/>
    </location>
</feature>
<evidence type="ECO:0000259" key="6">
    <source>
        <dbReference type="Pfam" id="PF00425"/>
    </source>
</evidence>
<dbReference type="GO" id="GO:0004049">
    <property type="term" value="F:anthranilate synthase activity"/>
    <property type="evidence" value="ECO:0007669"/>
    <property type="project" value="UniProtKB-EC"/>
</dbReference>
<dbReference type="PANTHER" id="PTHR11236">
    <property type="entry name" value="AMINOBENZOATE/ANTHRANILATE SYNTHASE"/>
    <property type="match status" value="1"/>
</dbReference>
<keyword evidence="8" id="KW-1185">Reference proteome</keyword>
<dbReference type="CDD" id="cd01743">
    <property type="entry name" value="GATase1_Anthranilate_Synthase"/>
    <property type="match status" value="1"/>
</dbReference>
<evidence type="ECO:0000313" key="8">
    <source>
        <dbReference type="Proteomes" id="UP000235945"/>
    </source>
</evidence>
<dbReference type="InterPro" id="IPR015890">
    <property type="entry name" value="Chorismate_C"/>
</dbReference>
<dbReference type="Pfam" id="PF00425">
    <property type="entry name" value="Chorismate_bind"/>
    <property type="match status" value="1"/>
</dbReference>
<dbReference type="SUPFAM" id="SSF56322">
    <property type="entry name" value="ADC synthase"/>
    <property type="match status" value="1"/>
</dbReference>
<dbReference type="PRINTS" id="PR00097">
    <property type="entry name" value="ANTSNTHASEII"/>
</dbReference>
<dbReference type="AlphaFoldDB" id="A0A2N8NXP7"/>
<evidence type="ECO:0000256" key="3">
    <source>
        <dbReference type="ARBA" id="ARBA00023239"/>
    </source>
</evidence>
<dbReference type="SUPFAM" id="SSF52317">
    <property type="entry name" value="Class I glutamine amidotransferase-like"/>
    <property type="match status" value="1"/>
</dbReference>
<sequence length="632" mass="67773">MSAAGRLPAGPLDRVLAGDAPAFALVHRPDSTGPGSLDVLLGDVTTPDTLAGIPLQDGPGAAPGHEVLAVIPYRQIAERGFACADDGAPLLAMTVTDQAVVGVAEVLARIPEVPLALTGEHFDVDDDAYARMVRRVIAEEIGEGTGANFVIKRSFTADITGYGPEHALTFFRRLLERESGAYWTFLVHTGERTFVGATPERHISVAGGRAVMNPISGTYRYPAAGPSLPEVMDFLADRKETDELYMVVDEELKMMARICTGGGRVVGPYLKEMARLAHTEYLIEGSTDRDPREILRETMFAPTVTGSPLESACRVIDRYEESGRGYYSGVLALIGRDSAGQRVLDSSILIRTADIDRSGRVRIGVGATLVRHSDPGSEVLETRAKAAGLISALKDDGAGRFGRHPRVRAALAERNTGIAGFWLAPDTERARTVPVLAGRRVLVVDAEDTFTSMIDHQLRAMGLTVTVRRFDEPYSFDGHDLVVMGPGPGDPRELSHPKIAHLDAAIGTLLDERRPFLAVCLSHQVLSLRLGLELGRREVPNQGVQRGIDLFGSPERVGFYNTFAARSATDTVPYGTAGTVEVSRDPANGEVHALRGPHFASMQFHAESVLTQDGPRITGALLAGLLSGAPVA</sequence>
<dbReference type="OrthoDB" id="8594609at2"/>
<comment type="catalytic activity">
    <reaction evidence="4">
        <text>chorismate + L-glutamine = anthranilate + pyruvate + L-glutamate + H(+)</text>
        <dbReference type="Rhea" id="RHEA:21732"/>
        <dbReference type="ChEBI" id="CHEBI:15361"/>
        <dbReference type="ChEBI" id="CHEBI:15378"/>
        <dbReference type="ChEBI" id="CHEBI:16567"/>
        <dbReference type="ChEBI" id="CHEBI:29748"/>
        <dbReference type="ChEBI" id="CHEBI:29985"/>
        <dbReference type="ChEBI" id="CHEBI:58359"/>
        <dbReference type="EC" id="4.1.3.27"/>
    </reaction>
</comment>
<protein>
    <recommendedName>
        <fullName evidence="1">anthranilate synthase</fullName>
        <ecNumber evidence="1">4.1.3.27</ecNumber>
    </recommendedName>
</protein>
<dbReference type="Proteomes" id="UP000235945">
    <property type="component" value="Unassembled WGS sequence"/>
</dbReference>
<dbReference type="Gene3D" id="3.60.120.10">
    <property type="entry name" value="Anthranilate synthase"/>
    <property type="match status" value="1"/>
</dbReference>
<dbReference type="EMBL" id="LGUI01000003">
    <property type="protein sequence ID" value="PNE33536.1"/>
    <property type="molecule type" value="Genomic_DNA"/>
</dbReference>
<evidence type="ECO:0000256" key="2">
    <source>
        <dbReference type="ARBA" id="ARBA00022962"/>
    </source>
</evidence>
<organism evidence="7 8">
    <name type="scientific">Streptomyces eurocidicus</name>
    <name type="common">Streptoverticillium eurocidicus</name>
    <dbReference type="NCBI Taxonomy" id="66423"/>
    <lineage>
        <taxon>Bacteria</taxon>
        <taxon>Bacillati</taxon>
        <taxon>Actinomycetota</taxon>
        <taxon>Actinomycetes</taxon>
        <taxon>Kitasatosporales</taxon>
        <taxon>Streptomycetaceae</taxon>
        <taxon>Streptomyces</taxon>
    </lineage>
</organism>
<dbReference type="PROSITE" id="PS51273">
    <property type="entry name" value="GATASE_TYPE_1"/>
    <property type="match status" value="1"/>
</dbReference>
<accession>A0A2N8NXP7</accession>
<dbReference type="InterPro" id="IPR019999">
    <property type="entry name" value="Anth_synth_I-like"/>
</dbReference>
<evidence type="ECO:0000256" key="4">
    <source>
        <dbReference type="ARBA" id="ARBA00047683"/>
    </source>
</evidence>
<dbReference type="InterPro" id="IPR029062">
    <property type="entry name" value="Class_I_gatase-like"/>
</dbReference>